<sequence>MIQQFLDTGEIVSVHGIRGEVKINPWSDTPDFLCDFKRFYLDKNGTNSIEAERVRVHKNVVIAKIKGIDTVEDAAKLRGKTLYINRDDCKLDEGDFFVQDLIGMQVQDADTGEIYGTICDVSQTGANDVYHIRAEGKADKFIPAIKQVVLRTDLQANLMMIRPLEGLFDEN</sequence>
<dbReference type="GO" id="GO:0005737">
    <property type="term" value="C:cytoplasm"/>
    <property type="evidence" value="ECO:0007669"/>
    <property type="project" value="UniProtKB-SubCell"/>
</dbReference>
<dbReference type="Gene3D" id="2.30.30.240">
    <property type="entry name" value="PRC-barrel domain"/>
    <property type="match status" value="1"/>
</dbReference>
<keyword evidence="3 5" id="KW-0698">rRNA processing</keyword>
<feature type="domain" description="PRC-barrel" evidence="7">
    <location>
        <begin position="94"/>
        <end position="166"/>
    </location>
</feature>
<dbReference type="GO" id="GO:0005840">
    <property type="term" value="C:ribosome"/>
    <property type="evidence" value="ECO:0007669"/>
    <property type="project" value="InterPro"/>
</dbReference>
<dbReference type="InterPro" id="IPR036976">
    <property type="entry name" value="RimM_N_sf"/>
</dbReference>
<dbReference type="Gene3D" id="2.40.30.60">
    <property type="entry name" value="RimM"/>
    <property type="match status" value="1"/>
</dbReference>
<evidence type="ECO:0000313" key="9">
    <source>
        <dbReference type="Proteomes" id="UP000199158"/>
    </source>
</evidence>
<dbReference type="STRING" id="474960.SAMN05216180_1297"/>
<evidence type="ECO:0000256" key="3">
    <source>
        <dbReference type="ARBA" id="ARBA00022552"/>
    </source>
</evidence>
<name>A0A1H8AEQ7_9FIRM</name>
<keyword evidence="4 5" id="KW-0143">Chaperone</keyword>
<evidence type="ECO:0000256" key="2">
    <source>
        <dbReference type="ARBA" id="ARBA00022517"/>
    </source>
</evidence>
<comment type="subunit">
    <text evidence="5">Binds ribosomal protein uS19.</text>
</comment>
<dbReference type="SUPFAM" id="SSF50447">
    <property type="entry name" value="Translation proteins"/>
    <property type="match status" value="1"/>
</dbReference>
<accession>A0A1H8AEQ7</accession>
<dbReference type="NCBIfam" id="TIGR02273">
    <property type="entry name" value="16S_RimM"/>
    <property type="match status" value="1"/>
</dbReference>
<dbReference type="EMBL" id="FOCG01000001">
    <property type="protein sequence ID" value="SEM69220.1"/>
    <property type="molecule type" value="Genomic_DNA"/>
</dbReference>
<evidence type="ECO:0000256" key="4">
    <source>
        <dbReference type="ARBA" id="ARBA00023186"/>
    </source>
</evidence>
<dbReference type="AlphaFoldDB" id="A0A1H8AEQ7"/>
<dbReference type="GO" id="GO:0042274">
    <property type="term" value="P:ribosomal small subunit biogenesis"/>
    <property type="evidence" value="ECO:0007669"/>
    <property type="project" value="UniProtKB-UniRule"/>
</dbReference>
<evidence type="ECO:0000313" key="8">
    <source>
        <dbReference type="EMBL" id="SEM69220.1"/>
    </source>
</evidence>
<dbReference type="Proteomes" id="UP000199158">
    <property type="component" value="Unassembled WGS sequence"/>
</dbReference>
<reference evidence="8 9" key="1">
    <citation type="submission" date="2016-10" db="EMBL/GenBank/DDBJ databases">
        <authorList>
            <person name="de Groot N.N."/>
        </authorList>
    </citation>
    <scope>NUCLEOTIDE SEQUENCE [LARGE SCALE GENOMIC DNA]</scope>
    <source>
        <strain evidence="8 9">CGMCC 1.5070</strain>
    </source>
</reference>
<keyword evidence="2 5" id="KW-0690">Ribosome biogenesis</keyword>
<dbReference type="HAMAP" id="MF_00014">
    <property type="entry name" value="Ribosome_mat_RimM"/>
    <property type="match status" value="1"/>
</dbReference>
<gene>
    <name evidence="5" type="primary">rimM</name>
    <name evidence="8" type="ORF">SAMN05216180_1297</name>
</gene>
<dbReference type="GO" id="GO:0006364">
    <property type="term" value="P:rRNA processing"/>
    <property type="evidence" value="ECO:0007669"/>
    <property type="project" value="UniProtKB-UniRule"/>
</dbReference>
<comment type="similarity">
    <text evidence="5">Belongs to the RimM family.</text>
</comment>
<dbReference type="Pfam" id="PF05239">
    <property type="entry name" value="PRC"/>
    <property type="match status" value="1"/>
</dbReference>
<protein>
    <recommendedName>
        <fullName evidence="5">Ribosome maturation factor RimM</fullName>
    </recommendedName>
</protein>
<comment type="domain">
    <text evidence="5">The PRC barrel domain binds ribosomal protein uS19.</text>
</comment>
<dbReference type="InterPro" id="IPR002676">
    <property type="entry name" value="RimM_N"/>
</dbReference>
<evidence type="ECO:0000259" key="6">
    <source>
        <dbReference type="Pfam" id="PF01782"/>
    </source>
</evidence>
<evidence type="ECO:0000256" key="1">
    <source>
        <dbReference type="ARBA" id="ARBA00022490"/>
    </source>
</evidence>
<dbReference type="SUPFAM" id="SSF50346">
    <property type="entry name" value="PRC-barrel domain"/>
    <property type="match status" value="1"/>
</dbReference>
<dbReference type="InterPro" id="IPR011033">
    <property type="entry name" value="PRC_barrel-like_sf"/>
</dbReference>
<evidence type="ECO:0000256" key="5">
    <source>
        <dbReference type="HAMAP-Rule" id="MF_00014"/>
    </source>
</evidence>
<dbReference type="InterPro" id="IPR027275">
    <property type="entry name" value="PRC-brl_dom"/>
</dbReference>
<feature type="domain" description="RimM N-terminal" evidence="6">
    <location>
        <begin position="8"/>
        <end position="88"/>
    </location>
</feature>
<evidence type="ECO:0000259" key="7">
    <source>
        <dbReference type="Pfam" id="PF05239"/>
    </source>
</evidence>
<dbReference type="InterPro" id="IPR009000">
    <property type="entry name" value="Transl_B-barrel_sf"/>
</dbReference>
<dbReference type="PANTHER" id="PTHR33692:SF1">
    <property type="entry name" value="RIBOSOME MATURATION FACTOR RIMM"/>
    <property type="match status" value="1"/>
</dbReference>
<dbReference type="GO" id="GO:0043022">
    <property type="term" value="F:ribosome binding"/>
    <property type="evidence" value="ECO:0007669"/>
    <property type="project" value="InterPro"/>
</dbReference>
<organism evidence="8 9">
    <name type="scientific">Hydrogenoanaerobacterium saccharovorans</name>
    <dbReference type="NCBI Taxonomy" id="474960"/>
    <lineage>
        <taxon>Bacteria</taxon>
        <taxon>Bacillati</taxon>
        <taxon>Bacillota</taxon>
        <taxon>Clostridia</taxon>
        <taxon>Eubacteriales</taxon>
        <taxon>Oscillospiraceae</taxon>
        <taxon>Hydrogenoanaerobacterium</taxon>
    </lineage>
</organism>
<dbReference type="InterPro" id="IPR011961">
    <property type="entry name" value="RimM"/>
</dbReference>
<comment type="subcellular location">
    <subcellularLocation>
        <location evidence="5">Cytoplasm</location>
    </subcellularLocation>
</comment>
<dbReference type="OrthoDB" id="9810331at2"/>
<keyword evidence="1 5" id="KW-0963">Cytoplasm</keyword>
<dbReference type="PANTHER" id="PTHR33692">
    <property type="entry name" value="RIBOSOME MATURATION FACTOR RIMM"/>
    <property type="match status" value="1"/>
</dbReference>
<dbReference type="Pfam" id="PF01782">
    <property type="entry name" value="RimM"/>
    <property type="match status" value="1"/>
</dbReference>
<comment type="function">
    <text evidence="5">An accessory protein needed during the final step in the assembly of 30S ribosomal subunit, possibly for assembly of the head region. Essential for efficient processing of 16S rRNA. May be needed both before and after RbfA during the maturation of 16S rRNA. It has affinity for free ribosomal 30S subunits but not for 70S ribosomes.</text>
</comment>
<dbReference type="RefSeq" id="WP_092752809.1">
    <property type="nucleotide sequence ID" value="NZ_FOCG01000001.1"/>
</dbReference>
<proteinExistence type="inferred from homology"/>
<keyword evidence="9" id="KW-1185">Reference proteome</keyword>